<accession>A0A1G2S6W0</accession>
<proteinExistence type="predicted"/>
<reference evidence="1 2" key="1">
    <citation type="journal article" date="2016" name="Nat. Commun.">
        <title>Thousands of microbial genomes shed light on interconnected biogeochemical processes in an aquifer system.</title>
        <authorList>
            <person name="Anantharaman K."/>
            <person name="Brown C.T."/>
            <person name="Hug L.A."/>
            <person name="Sharon I."/>
            <person name="Castelle C.J."/>
            <person name="Probst A.J."/>
            <person name="Thomas B.C."/>
            <person name="Singh A."/>
            <person name="Wilkins M.J."/>
            <person name="Karaoz U."/>
            <person name="Brodie E.L."/>
            <person name="Williams K.H."/>
            <person name="Hubbard S.S."/>
            <person name="Banfield J.F."/>
        </authorList>
    </citation>
    <scope>NUCLEOTIDE SEQUENCE [LARGE SCALE GENOMIC DNA]</scope>
</reference>
<comment type="caution">
    <text evidence="1">The sequence shown here is derived from an EMBL/GenBank/DDBJ whole genome shotgun (WGS) entry which is preliminary data.</text>
</comment>
<sequence length="84" mass="9726">MIPLHQLLARFSNLTNTDKVKKQLIMDIFLKNKLPVNINQISLLKNTLFIKTQPIIKTEILFKKEEILNQVQKIAGLSNISNIR</sequence>
<dbReference type="Proteomes" id="UP000179118">
    <property type="component" value="Unassembled WGS sequence"/>
</dbReference>
<evidence type="ECO:0000313" key="1">
    <source>
        <dbReference type="EMBL" id="OHA80429.1"/>
    </source>
</evidence>
<protein>
    <submittedName>
        <fullName evidence="1">Uncharacterized protein</fullName>
    </submittedName>
</protein>
<gene>
    <name evidence="1" type="ORF">A3D51_03365</name>
</gene>
<organism evidence="1 2">
    <name type="scientific">Candidatus Yonathbacteria bacterium RIFCSPHIGHO2_02_FULL_44_14</name>
    <dbReference type="NCBI Taxonomy" id="1802724"/>
    <lineage>
        <taxon>Bacteria</taxon>
        <taxon>Candidatus Yonathiibacteriota</taxon>
    </lineage>
</organism>
<dbReference type="EMBL" id="MHUT01000020">
    <property type="protein sequence ID" value="OHA80429.1"/>
    <property type="molecule type" value="Genomic_DNA"/>
</dbReference>
<name>A0A1G2S6W0_9BACT</name>
<dbReference type="AlphaFoldDB" id="A0A1G2S6W0"/>
<evidence type="ECO:0000313" key="2">
    <source>
        <dbReference type="Proteomes" id="UP000179118"/>
    </source>
</evidence>